<organism evidence="2 3">
    <name type="scientific">Clostridium chromiireducens</name>
    <dbReference type="NCBI Taxonomy" id="225345"/>
    <lineage>
        <taxon>Bacteria</taxon>
        <taxon>Bacillati</taxon>
        <taxon>Bacillota</taxon>
        <taxon>Clostridia</taxon>
        <taxon>Eubacteriales</taxon>
        <taxon>Clostridiaceae</taxon>
        <taxon>Clostridium</taxon>
    </lineage>
</organism>
<protein>
    <submittedName>
        <fullName evidence="2">Uncharacterized protein</fullName>
    </submittedName>
</protein>
<accession>A0A1V4IZU2</accession>
<comment type="caution">
    <text evidence="2">The sequence shown here is derived from an EMBL/GenBank/DDBJ whole genome shotgun (WGS) entry which is preliminary data.</text>
</comment>
<proteinExistence type="predicted"/>
<dbReference type="RefSeq" id="WP_169896751.1">
    <property type="nucleotide sequence ID" value="NZ_MZGT01000006.1"/>
</dbReference>
<feature type="region of interest" description="Disordered" evidence="1">
    <location>
        <begin position="1"/>
        <end position="50"/>
    </location>
</feature>
<keyword evidence="3" id="KW-1185">Reference proteome</keyword>
<evidence type="ECO:0000256" key="1">
    <source>
        <dbReference type="SAM" id="MobiDB-lite"/>
    </source>
</evidence>
<dbReference type="EMBL" id="MZGT01000006">
    <property type="protein sequence ID" value="OPJ65572.1"/>
    <property type="molecule type" value="Genomic_DNA"/>
</dbReference>
<sequence length="50" mass="5564">MPLKEGPHKPGSCNPLQKGIRRQKLHDGQNDVGNPKNKPQYKNFDGAPVE</sequence>
<name>A0A1V4IZU2_9CLOT</name>
<dbReference type="AlphaFoldDB" id="A0A1V4IZU2"/>
<dbReference type="NCBIfam" id="NF040919">
    <property type="entry name" value="Clostri_philic"/>
    <property type="match status" value="1"/>
</dbReference>
<reference evidence="2 3" key="1">
    <citation type="submission" date="2017-03" db="EMBL/GenBank/DDBJ databases">
        <title>Genome sequence of Clostridium chromiireducens DSM 23318.</title>
        <authorList>
            <person name="Poehlein A."/>
            <person name="Daniel R."/>
        </authorList>
    </citation>
    <scope>NUCLEOTIDE SEQUENCE [LARGE SCALE GENOMIC DNA]</scope>
    <source>
        <strain evidence="2 3">DSM 23318</strain>
    </source>
</reference>
<dbReference type="Proteomes" id="UP000191056">
    <property type="component" value="Unassembled WGS sequence"/>
</dbReference>
<gene>
    <name evidence="2" type="ORF">CLCHR_05560</name>
</gene>
<evidence type="ECO:0000313" key="3">
    <source>
        <dbReference type="Proteomes" id="UP000191056"/>
    </source>
</evidence>
<evidence type="ECO:0000313" key="2">
    <source>
        <dbReference type="EMBL" id="OPJ65572.1"/>
    </source>
</evidence>